<evidence type="ECO:0000256" key="2">
    <source>
        <dbReference type="ARBA" id="ARBA00022723"/>
    </source>
</evidence>
<dbReference type="InterPro" id="IPR005123">
    <property type="entry name" value="Oxoglu/Fe-dep_dioxygenase_dom"/>
</dbReference>
<keyword evidence="6" id="KW-0408">Iron</keyword>
<evidence type="ECO:0000256" key="5">
    <source>
        <dbReference type="ARBA" id="ARBA00023002"/>
    </source>
</evidence>
<feature type="domain" description="Fe2OG dioxygenase" evidence="7">
    <location>
        <begin position="104"/>
        <end position="211"/>
    </location>
</feature>
<accession>A0A095A3K1</accession>
<comment type="cofactor">
    <cofactor evidence="1">
        <name>L-ascorbate</name>
        <dbReference type="ChEBI" id="CHEBI:38290"/>
    </cofactor>
</comment>
<evidence type="ECO:0000256" key="1">
    <source>
        <dbReference type="ARBA" id="ARBA00001961"/>
    </source>
</evidence>
<sequence>MKIAKIDYCAVNVGSSVFSSSVFKRFNSVFYKLFETDYFALQKNELSLGFISTIMSSFEQYFLSPTSLTCGPFSFSAWLPHSMTEITDQISQRIRAVTGLSLETAEDLQVGNYGLGGHYAPHFDFGRKREKDAFEVKNGNRIATIIFYLSDVQAGGATVFNRIGTRVVPKKGAAGFWFNLLPSGEGDLRTRHAACPVLAGSKWVMNLWFHERGQEFHRPCELERGAIETDDGF</sequence>
<name>A0A095A3K1_SCHHA</name>
<dbReference type="InterPro" id="IPR006620">
    <property type="entry name" value="Pro_4_hyd_alph"/>
</dbReference>
<dbReference type="STRING" id="6185.A0A095A3K1"/>
<dbReference type="InterPro" id="IPR045054">
    <property type="entry name" value="P4HA-like"/>
</dbReference>
<dbReference type="Gene3D" id="2.60.120.620">
    <property type="entry name" value="q2cbj1_9rhob like domain"/>
    <property type="match status" value="1"/>
</dbReference>
<evidence type="ECO:0000256" key="3">
    <source>
        <dbReference type="ARBA" id="ARBA00022896"/>
    </source>
</evidence>
<keyword evidence="3" id="KW-0847">Vitamin C</keyword>
<keyword evidence="2" id="KW-0479">Metal-binding</keyword>
<gene>
    <name evidence="8" type="ORF">MS3_10424</name>
</gene>
<dbReference type="GO" id="GO:0005506">
    <property type="term" value="F:iron ion binding"/>
    <property type="evidence" value="ECO:0007669"/>
    <property type="project" value="InterPro"/>
</dbReference>
<evidence type="ECO:0000259" key="7">
    <source>
        <dbReference type="PROSITE" id="PS51471"/>
    </source>
</evidence>
<dbReference type="AlphaFoldDB" id="A0A095A3K1"/>
<dbReference type="PANTHER" id="PTHR10869">
    <property type="entry name" value="PROLYL 4-HYDROXYLASE ALPHA SUBUNIT"/>
    <property type="match status" value="1"/>
</dbReference>
<keyword evidence="5" id="KW-0560">Oxidoreductase</keyword>
<keyword evidence="4" id="KW-0223">Dioxygenase</keyword>
<dbReference type="GO" id="GO:0004656">
    <property type="term" value="F:procollagen-proline 4-dioxygenase activity"/>
    <property type="evidence" value="ECO:0007669"/>
    <property type="project" value="TreeGrafter"/>
</dbReference>
<evidence type="ECO:0000256" key="6">
    <source>
        <dbReference type="ARBA" id="ARBA00023004"/>
    </source>
</evidence>
<dbReference type="SMART" id="SM00702">
    <property type="entry name" value="P4Hc"/>
    <property type="match status" value="1"/>
</dbReference>
<dbReference type="GO" id="GO:0031418">
    <property type="term" value="F:L-ascorbic acid binding"/>
    <property type="evidence" value="ECO:0007669"/>
    <property type="project" value="UniProtKB-KW"/>
</dbReference>
<dbReference type="PROSITE" id="PS51471">
    <property type="entry name" value="FE2OG_OXY"/>
    <property type="match status" value="1"/>
</dbReference>
<evidence type="ECO:0000313" key="8">
    <source>
        <dbReference type="EMBL" id="KGB41870.1"/>
    </source>
</evidence>
<dbReference type="Pfam" id="PF13640">
    <property type="entry name" value="2OG-FeII_Oxy_3"/>
    <property type="match status" value="1"/>
</dbReference>
<dbReference type="PANTHER" id="PTHR10869:SF244">
    <property type="entry name" value="PROLYL 4-HYDROXYLASE SUBUNIT ALPHA-2"/>
    <property type="match status" value="1"/>
</dbReference>
<dbReference type="EMBL" id="KL252186">
    <property type="protein sequence ID" value="KGB41870.1"/>
    <property type="molecule type" value="Genomic_DNA"/>
</dbReference>
<dbReference type="InterPro" id="IPR044862">
    <property type="entry name" value="Pro_4_hyd_alph_FE2OG_OXY"/>
</dbReference>
<evidence type="ECO:0000256" key="4">
    <source>
        <dbReference type="ARBA" id="ARBA00022964"/>
    </source>
</evidence>
<proteinExistence type="predicted"/>
<dbReference type="GO" id="GO:0005783">
    <property type="term" value="C:endoplasmic reticulum"/>
    <property type="evidence" value="ECO:0007669"/>
    <property type="project" value="TreeGrafter"/>
</dbReference>
<organism evidence="8">
    <name type="scientific">Schistosoma haematobium</name>
    <name type="common">Blood fluke</name>
    <dbReference type="NCBI Taxonomy" id="6185"/>
    <lineage>
        <taxon>Eukaryota</taxon>
        <taxon>Metazoa</taxon>
        <taxon>Spiralia</taxon>
        <taxon>Lophotrochozoa</taxon>
        <taxon>Platyhelminthes</taxon>
        <taxon>Trematoda</taxon>
        <taxon>Digenea</taxon>
        <taxon>Strigeidida</taxon>
        <taxon>Schistosomatoidea</taxon>
        <taxon>Schistosomatidae</taxon>
        <taxon>Schistosoma</taxon>
    </lineage>
</organism>
<protein>
    <submittedName>
        <fullName evidence="8">Prolyl 4-hydroxylase subunit alpha-1</fullName>
    </submittedName>
</protein>
<reference evidence="8" key="1">
    <citation type="journal article" date="2012" name="Nat. Genet.">
        <title>Whole-genome sequence of Schistosoma haematobium.</title>
        <authorList>
            <person name="Young N.D."/>
            <person name="Jex A.R."/>
            <person name="Li B."/>
            <person name="Liu S."/>
            <person name="Yang L."/>
            <person name="Xiong Z."/>
            <person name="Li Y."/>
            <person name="Cantacessi C."/>
            <person name="Hall R.S."/>
            <person name="Xu X."/>
            <person name="Chen F."/>
            <person name="Wu X."/>
            <person name="Zerlotini A."/>
            <person name="Oliveira G."/>
            <person name="Hofmann A."/>
            <person name="Zhang G."/>
            <person name="Fang X."/>
            <person name="Kang Y."/>
            <person name="Campbell B.E."/>
            <person name="Loukas A."/>
            <person name="Ranganathan S."/>
            <person name="Rollinson D."/>
            <person name="Rinaldi G."/>
            <person name="Brindley P.J."/>
            <person name="Yang H."/>
            <person name="Wang J."/>
            <person name="Wang J."/>
            <person name="Gasser R.B."/>
        </authorList>
    </citation>
    <scope>NUCLEOTIDE SEQUENCE [LARGE SCALE GENOMIC DNA]</scope>
</reference>